<reference evidence="2 3" key="1">
    <citation type="submission" date="2024-01" db="EMBL/GenBank/DDBJ databases">
        <title>Complete genome of Cladobotryum mycophilum ATHUM6906.</title>
        <authorList>
            <person name="Christinaki A.C."/>
            <person name="Myridakis A.I."/>
            <person name="Kouvelis V.N."/>
        </authorList>
    </citation>
    <scope>NUCLEOTIDE SEQUENCE [LARGE SCALE GENOMIC DNA]</scope>
    <source>
        <strain evidence="2 3">ATHUM6906</strain>
    </source>
</reference>
<comment type="caution">
    <text evidence="2">The sequence shown here is derived from an EMBL/GenBank/DDBJ whole genome shotgun (WGS) entry which is preliminary data.</text>
</comment>
<feature type="compositionally biased region" description="Polar residues" evidence="1">
    <location>
        <begin position="91"/>
        <end position="100"/>
    </location>
</feature>
<feature type="compositionally biased region" description="Polar residues" evidence="1">
    <location>
        <begin position="74"/>
        <end position="86"/>
    </location>
</feature>
<sequence>MALSSRLGQPPIASEPSSSGHLDEWWDICGTKRLILGVNEAYRNAYDGAKSVSTRRGDISGRSYCMTRGEHESTPPQRRSLSSMQNQLHKLLSSTPSGHSSRNRKRRKRETTLGIYAAHIGLVKFSPIGPFHCGIIWARDPTKAINTATPCLVE</sequence>
<keyword evidence="3" id="KW-1185">Reference proteome</keyword>
<accession>A0ABR0SAF8</accession>
<dbReference type="Proteomes" id="UP001338125">
    <property type="component" value="Unassembled WGS sequence"/>
</dbReference>
<evidence type="ECO:0000256" key="1">
    <source>
        <dbReference type="SAM" id="MobiDB-lite"/>
    </source>
</evidence>
<dbReference type="EMBL" id="JAVFKD010000015">
    <property type="protein sequence ID" value="KAK5988641.1"/>
    <property type="molecule type" value="Genomic_DNA"/>
</dbReference>
<feature type="region of interest" description="Disordered" evidence="1">
    <location>
        <begin position="91"/>
        <end position="110"/>
    </location>
</feature>
<proteinExistence type="predicted"/>
<name>A0ABR0SAF8_9HYPO</name>
<evidence type="ECO:0000313" key="3">
    <source>
        <dbReference type="Proteomes" id="UP001338125"/>
    </source>
</evidence>
<gene>
    <name evidence="2" type="ORF">PT974_10127</name>
</gene>
<feature type="region of interest" description="Disordered" evidence="1">
    <location>
        <begin position="1"/>
        <end position="21"/>
    </location>
</feature>
<organism evidence="2 3">
    <name type="scientific">Cladobotryum mycophilum</name>
    <dbReference type="NCBI Taxonomy" id="491253"/>
    <lineage>
        <taxon>Eukaryota</taxon>
        <taxon>Fungi</taxon>
        <taxon>Dikarya</taxon>
        <taxon>Ascomycota</taxon>
        <taxon>Pezizomycotina</taxon>
        <taxon>Sordariomycetes</taxon>
        <taxon>Hypocreomycetidae</taxon>
        <taxon>Hypocreales</taxon>
        <taxon>Hypocreaceae</taxon>
        <taxon>Cladobotryum</taxon>
    </lineage>
</organism>
<feature type="region of interest" description="Disordered" evidence="1">
    <location>
        <begin position="52"/>
        <end position="86"/>
    </location>
</feature>
<evidence type="ECO:0000313" key="2">
    <source>
        <dbReference type="EMBL" id="KAK5988641.1"/>
    </source>
</evidence>
<protein>
    <submittedName>
        <fullName evidence="2">Uncharacterized protein</fullName>
    </submittedName>
</protein>